<dbReference type="KEGG" id="bbat:Bdt_1690"/>
<dbReference type="Proteomes" id="UP000010074">
    <property type="component" value="Chromosome"/>
</dbReference>
<comment type="similarity">
    <text evidence="1">Belongs to the HipA Ser/Thr kinase family.</text>
</comment>
<dbReference type="PATRIC" id="fig|1069642.3.peg.1672"/>
<dbReference type="NCBIfam" id="TIGR03071">
    <property type="entry name" value="couple_hipA"/>
    <property type="match status" value="1"/>
</dbReference>
<reference evidence="6 7" key="1">
    <citation type="journal article" date="2012" name="BMC Genomics">
        <title>Genome analysis of a simultaneously predatory and prey-independent, novel Bdellovibrio bacteriovorus from the River Tiber, supports in silico predictions of both ancient and recent lateral gene transfer from diverse bacteria.</title>
        <authorList>
            <person name="Hobley L."/>
            <person name="Lerner T.R."/>
            <person name="Williams L.E."/>
            <person name="Lambert C."/>
            <person name="Till R."/>
            <person name="Milner D.S."/>
            <person name="Basford S.M."/>
            <person name="Capeness M.J."/>
            <person name="Fenton A.K."/>
            <person name="Atterbury R.J."/>
            <person name="Harris M.A."/>
            <person name="Sockett R.E."/>
        </authorList>
    </citation>
    <scope>NUCLEOTIDE SEQUENCE [LARGE SCALE GENOMIC DNA]</scope>
    <source>
        <strain evidence="6 7">Tiberius</strain>
    </source>
</reference>
<evidence type="ECO:0000259" key="5">
    <source>
        <dbReference type="Pfam" id="PF13657"/>
    </source>
</evidence>
<dbReference type="STRING" id="1069642.Bdt_1690"/>
<organism evidence="6 7">
    <name type="scientific">Bdellovibrio bacteriovorus str. Tiberius</name>
    <dbReference type="NCBI Taxonomy" id="1069642"/>
    <lineage>
        <taxon>Bacteria</taxon>
        <taxon>Pseudomonadati</taxon>
        <taxon>Bdellovibrionota</taxon>
        <taxon>Bdellovibrionia</taxon>
        <taxon>Bdellovibrionales</taxon>
        <taxon>Pseudobdellovibrionaceae</taxon>
        <taxon>Bdellovibrio</taxon>
    </lineage>
</organism>
<dbReference type="AlphaFoldDB" id="K7YXD6"/>
<dbReference type="Gene3D" id="1.10.1070.20">
    <property type="match status" value="1"/>
</dbReference>
<accession>K7YXD6</accession>
<feature type="domain" description="HipA-like C-terminal" evidence="4">
    <location>
        <begin position="133"/>
        <end position="362"/>
    </location>
</feature>
<dbReference type="GO" id="GO:0004674">
    <property type="term" value="F:protein serine/threonine kinase activity"/>
    <property type="evidence" value="ECO:0007669"/>
    <property type="project" value="TreeGrafter"/>
</dbReference>
<dbReference type="PANTHER" id="PTHR37419">
    <property type="entry name" value="SERINE/THREONINE-PROTEIN KINASE TOXIN HIPA"/>
    <property type="match status" value="1"/>
</dbReference>
<dbReference type="CDD" id="cd17793">
    <property type="entry name" value="HipA"/>
    <property type="match status" value="1"/>
</dbReference>
<dbReference type="InterPro" id="IPR012893">
    <property type="entry name" value="HipA-like_C"/>
</dbReference>
<feature type="domain" description="HipA N-terminal subdomain 1" evidence="5">
    <location>
        <begin position="3"/>
        <end position="88"/>
    </location>
</feature>
<dbReference type="Pfam" id="PF13657">
    <property type="entry name" value="Couple_hipA"/>
    <property type="match status" value="1"/>
</dbReference>
<dbReference type="InterPro" id="IPR017508">
    <property type="entry name" value="HipA_N1"/>
</dbReference>
<evidence type="ECO:0000313" key="7">
    <source>
        <dbReference type="Proteomes" id="UP000010074"/>
    </source>
</evidence>
<dbReference type="GO" id="GO:0005829">
    <property type="term" value="C:cytosol"/>
    <property type="evidence" value="ECO:0007669"/>
    <property type="project" value="TreeGrafter"/>
</dbReference>
<dbReference type="EMBL" id="CP002930">
    <property type="protein sequence ID" value="AFY01385.1"/>
    <property type="molecule type" value="Genomic_DNA"/>
</dbReference>
<evidence type="ECO:0000256" key="2">
    <source>
        <dbReference type="ARBA" id="ARBA00022679"/>
    </source>
</evidence>
<dbReference type="HOGENOM" id="CLU_030167_1_0_7"/>
<evidence type="ECO:0000256" key="3">
    <source>
        <dbReference type="ARBA" id="ARBA00022777"/>
    </source>
</evidence>
<gene>
    <name evidence="6" type="ORF">Bdt_1690</name>
</gene>
<proteinExistence type="inferred from homology"/>
<evidence type="ECO:0000256" key="1">
    <source>
        <dbReference type="ARBA" id="ARBA00010164"/>
    </source>
</evidence>
<evidence type="ECO:0000313" key="6">
    <source>
        <dbReference type="EMBL" id="AFY01385.1"/>
    </source>
</evidence>
<evidence type="ECO:0000259" key="4">
    <source>
        <dbReference type="Pfam" id="PF07804"/>
    </source>
</evidence>
<dbReference type="Pfam" id="PF07804">
    <property type="entry name" value="HipA_C"/>
    <property type="match status" value="1"/>
</dbReference>
<keyword evidence="3 6" id="KW-0418">Kinase</keyword>
<keyword evidence="2" id="KW-0808">Transferase</keyword>
<dbReference type="PANTHER" id="PTHR37419:SF1">
    <property type="entry name" value="SERINE_THREONINE-PROTEIN KINASE TOXIN HIPA"/>
    <property type="match status" value="1"/>
</dbReference>
<dbReference type="InterPro" id="IPR052028">
    <property type="entry name" value="HipA_Ser/Thr_kinase"/>
</dbReference>
<protein>
    <submittedName>
        <fullName evidence="6">Toxin module HipA, protein kinase of phosphatidylinositol 3/4-kinase superfamily</fullName>
    </submittedName>
</protein>
<sequence>MLLKKPDDTLGFSYSEKWISGKDSFVLSPALPLQKDEFNNRLTKAYFDNLLPEGDTLKLFEQILKKSFEDPYQLLESYGLDCAGALEITPLDEAPETVLKGDLEEISFEEIDRVINNKESLYVHSLVSHKGRFSLAGAQDKIPVIFQSGKIFLPADARPTTHILKPPTRISGVLNSVQNEYLCMRLAGLCGLSIPAIQLVGEEHLLFLVERYDRKIEKNGTVERLHQFDLCQAQGVPSAEKYEEGGGPSFAQNYKVVGDISDNKIQDLEAILKWLAFNLLVGNNDSHSKNLSFLYVDGHTQLAPMYDLLSTSIYKNMSSAFAFSVGGQRQPAKMKKKNFEMLAEELGFSKKKDIFVKTLKEMSVLVEEKVETLWSEIADDDRFKYIKGNLRGEIQSRLNLYKSVR</sequence>
<name>K7YXD6_BDEBC</name>